<keyword evidence="2" id="KW-1133">Transmembrane helix</keyword>
<dbReference type="InterPro" id="IPR005123">
    <property type="entry name" value="Oxoglu/Fe-dep_dioxygenase_dom"/>
</dbReference>
<dbReference type="PANTHER" id="PTHR31212:SF4">
    <property type="entry name" value="ALPHA-KETOGLUTARATE-DEPENDENT DIOXYGENASE ALKB HOMOLOG 3"/>
    <property type="match status" value="1"/>
</dbReference>
<organism evidence="4 5">
    <name type="scientific">Adineta ricciae</name>
    <name type="common">Rotifer</name>
    <dbReference type="NCBI Taxonomy" id="249248"/>
    <lineage>
        <taxon>Eukaryota</taxon>
        <taxon>Metazoa</taxon>
        <taxon>Spiralia</taxon>
        <taxon>Gnathifera</taxon>
        <taxon>Rotifera</taxon>
        <taxon>Eurotatoria</taxon>
        <taxon>Bdelloidea</taxon>
        <taxon>Adinetida</taxon>
        <taxon>Adinetidae</taxon>
        <taxon>Adineta</taxon>
    </lineage>
</organism>
<sequence length="318" mass="37262">MYELIENLLSTDEANDAFNALRPEGNEVNYGQYYAITDNASLVRLPRLMGFQATMNESGDFPWYRCTMSSVPQNKIVYALWTPTIQKVKNSIEQKTGETWNLAHVIYYRDGDDSMGMHSDTMLDLAPGSKIAVVSFGATRQLELLKKRHSTMDGPSNMKFDLPANSLFLLDEQTNKHYVHGIRKKRKHDVEDRIAIVFRHVTTFKTDDDKFYGYGSAFLTKQDIVQQNVQQEIVHYLLSVILTALIVFFSPILTMHWWQKLVISGFTWYLLYITVKRTDRTVRDYRNNKNNERLQELCRMKNFKIWDQTDMRKFLKYS</sequence>
<dbReference type="Proteomes" id="UP000663828">
    <property type="component" value="Unassembled WGS sequence"/>
</dbReference>
<dbReference type="PANTHER" id="PTHR31212">
    <property type="entry name" value="ALPHA-KETOGLUTARATE-DEPENDENT DIOXYGENASE ALKB HOMOLOG 3"/>
    <property type="match status" value="1"/>
</dbReference>
<dbReference type="EMBL" id="CAJNOR010003979">
    <property type="protein sequence ID" value="CAF1464874.1"/>
    <property type="molecule type" value="Genomic_DNA"/>
</dbReference>
<evidence type="ECO:0000259" key="3">
    <source>
        <dbReference type="PROSITE" id="PS51471"/>
    </source>
</evidence>
<feature type="domain" description="Fe2OG dioxygenase" evidence="3">
    <location>
        <begin position="99"/>
        <end position="202"/>
    </location>
</feature>
<dbReference type="AlphaFoldDB" id="A0A815QJP5"/>
<dbReference type="PROSITE" id="PS51471">
    <property type="entry name" value="FE2OG_OXY"/>
    <property type="match status" value="1"/>
</dbReference>
<keyword evidence="2" id="KW-0472">Membrane</keyword>
<keyword evidence="2" id="KW-0812">Transmembrane</keyword>
<reference evidence="4" key="1">
    <citation type="submission" date="2021-02" db="EMBL/GenBank/DDBJ databases">
        <authorList>
            <person name="Nowell W R."/>
        </authorList>
    </citation>
    <scope>NUCLEOTIDE SEQUENCE</scope>
</reference>
<dbReference type="InterPro" id="IPR037151">
    <property type="entry name" value="AlkB-like_sf"/>
</dbReference>
<dbReference type="GO" id="GO:0006307">
    <property type="term" value="P:DNA alkylation repair"/>
    <property type="evidence" value="ECO:0007669"/>
    <property type="project" value="InterPro"/>
</dbReference>
<dbReference type="Pfam" id="PF13532">
    <property type="entry name" value="2OG-FeII_Oxy_2"/>
    <property type="match status" value="1"/>
</dbReference>
<comment type="caution">
    <text evidence="4">The sequence shown here is derived from an EMBL/GenBank/DDBJ whole genome shotgun (WGS) entry which is preliminary data.</text>
</comment>
<dbReference type="GO" id="GO:0051213">
    <property type="term" value="F:dioxygenase activity"/>
    <property type="evidence" value="ECO:0007669"/>
    <property type="project" value="InterPro"/>
</dbReference>
<dbReference type="InterPro" id="IPR027450">
    <property type="entry name" value="AlkB-like"/>
</dbReference>
<evidence type="ECO:0000256" key="1">
    <source>
        <dbReference type="ARBA" id="ARBA00001954"/>
    </source>
</evidence>
<comment type="cofactor">
    <cofactor evidence="1">
        <name>Fe(2+)</name>
        <dbReference type="ChEBI" id="CHEBI:29033"/>
    </cofactor>
</comment>
<evidence type="ECO:0000313" key="5">
    <source>
        <dbReference type="Proteomes" id="UP000663828"/>
    </source>
</evidence>
<feature type="transmembrane region" description="Helical" evidence="2">
    <location>
        <begin position="233"/>
        <end position="251"/>
    </location>
</feature>
<evidence type="ECO:0000256" key="2">
    <source>
        <dbReference type="SAM" id="Phobius"/>
    </source>
</evidence>
<keyword evidence="5" id="KW-1185">Reference proteome</keyword>
<accession>A0A815QJP5</accession>
<proteinExistence type="predicted"/>
<dbReference type="InterPro" id="IPR032854">
    <property type="entry name" value="ALKBH3"/>
</dbReference>
<gene>
    <name evidence="4" type="ORF">XAT740_LOCUS37645</name>
</gene>
<dbReference type="Gene3D" id="2.60.120.590">
    <property type="entry name" value="Alpha-ketoglutarate-dependent dioxygenase AlkB-like"/>
    <property type="match status" value="1"/>
</dbReference>
<evidence type="ECO:0000313" key="4">
    <source>
        <dbReference type="EMBL" id="CAF1464874.1"/>
    </source>
</evidence>
<feature type="transmembrane region" description="Helical" evidence="2">
    <location>
        <begin position="257"/>
        <end position="275"/>
    </location>
</feature>
<dbReference type="SUPFAM" id="SSF51197">
    <property type="entry name" value="Clavaminate synthase-like"/>
    <property type="match status" value="1"/>
</dbReference>
<protein>
    <recommendedName>
        <fullName evidence="3">Fe2OG dioxygenase domain-containing protein</fullName>
    </recommendedName>
</protein>
<name>A0A815QJP5_ADIRI</name>